<keyword evidence="2" id="KW-1185">Reference proteome</keyword>
<accession>A0ABT5PG28</accession>
<dbReference type="Proteomes" id="UP001148184">
    <property type="component" value="Unassembled WGS sequence"/>
</dbReference>
<sequence length="60" mass="6743">MAEKERFLFGRGEKLADHVPFKSGFGEPVPPYTLDEQVERIGPMLDDVINDIALTPRDSP</sequence>
<dbReference type="RefSeq" id="WP_273895885.1">
    <property type="nucleotide sequence ID" value="NZ_JAMDGP010000095.1"/>
</dbReference>
<reference evidence="1 2" key="1">
    <citation type="submission" date="2022-05" db="EMBL/GenBank/DDBJ databases">
        <title>Novel Pseudomonas spp. Isolated from a Rainbow Trout Aquaculture Facility.</title>
        <authorList>
            <person name="Testerman T."/>
            <person name="Graf J."/>
        </authorList>
    </citation>
    <scope>NUCLEOTIDE SEQUENCE [LARGE SCALE GENOMIC DNA]</scope>
    <source>
        <strain evidence="1 2">ID1025</strain>
    </source>
</reference>
<organism evidence="1 2">
    <name type="scientific">Pseudomonas rubra</name>
    <dbReference type="NCBI Taxonomy" id="2942627"/>
    <lineage>
        <taxon>Bacteria</taxon>
        <taxon>Pseudomonadati</taxon>
        <taxon>Pseudomonadota</taxon>
        <taxon>Gammaproteobacteria</taxon>
        <taxon>Pseudomonadales</taxon>
        <taxon>Pseudomonadaceae</taxon>
        <taxon>Pseudomonas</taxon>
    </lineage>
</organism>
<dbReference type="EMBL" id="JAMDGZ010000083">
    <property type="protein sequence ID" value="MDD1017276.1"/>
    <property type="molecule type" value="Genomic_DNA"/>
</dbReference>
<feature type="non-terminal residue" evidence="1">
    <location>
        <position position="60"/>
    </location>
</feature>
<name>A0ABT5PG28_9PSED</name>
<evidence type="ECO:0000313" key="2">
    <source>
        <dbReference type="Proteomes" id="UP001148184"/>
    </source>
</evidence>
<proteinExistence type="predicted"/>
<evidence type="ECO:0000313" key="1">
    <source>
        <dbReference type="EMBL" id="MDD1017276.1"/>
    </source>
</evidence>
<comment type="caution">
    <text evidence="1">The sequence shown here is derived from an EMBL/GenBank/DDBJ whole genome shotgun (WGS) entry which is preliminary data.</text>
</comment>
<gene>
    <name evidence="1" type="ORF">M5G17_26840</name>
</gene>
<protein>
    <submittedName>
        <fullName evidence="1">Uncharacterized protein</fullName>
    </submittedName>
</protein>